<reference evidence="2" key="4">
    <citation type="submission" date="2019-03" db="UniProtKB">
        <authorList>
            <consortium name="EnsemblPlants"/>
        </authorList>
    </citation>
    <scope>IDENTIFICATION</scope>
</reference>
<dbReference type="Gramene" id="AET5Gv20647500.1">
    <property type="protein sequence ID" value="AET5Gv20647500.1"/>
    <property type="gene ID" value="AET5Gv20647500"/>
</dbReference>
<organism evidence="2 3">
    <name type="scientific">Aegilops tauschii subsp. strangulata</name>
    <name type="common">Goatgrass</name>
    <dbReference type="NCBI Taxonomy" id="200361"/>
    <lineage>
        <taxon>Eukaryota</taxon>
        <taxon>Viridiplantae</taxon>
        <taxon>Streptophyta</taxon>
        <taxon>Embryophyta</taxon>
        <taxon>Tracheophyta</taxon>
        <taxon>Spermatophyta</taxon>
        <taxon>Magnoliopsida</taxon>
        <taxon>Liliopsida</taxon>
        <taxon>Poales</taxon>
        <taxon>Poaceae</taxon>
        <taxon>BOP clade</taxon>
        <taxon>Pooideae</taxon>
        <taxon>Triticodae</taxon>
        <taxon>Triticeae</taxon>
        <taxon>Triticinae</taxon>
        <taxon>Aegilops</taxon>
    </lineage>
</organism>
<reference evidence="3" key="2">
    <citation type="journal article" date="2017" name="Nat. Plants">
        <title>The Aegilops tauschii genome reveals multiple impacts of transposons.</title>
        <authorList>
            <person name="Zhao G."/>
            <person name="Zou C."/>
            <person name="Li K."/>
            <person name="Wang K."/>
            <person name="Li T."/>
            <person name="Gao L."/>
            <person name="Zhang X."/>
            <person name="Wang H."/>
            <person name="Yang Z."/>
            <person name="Liu X."/>
            <person name="Jiang W."/>
            <person name="Mao L."/>
            <person name="Kong X."/>
            <person name="Jiao Y."/>
            <person name="Jia J."/>
        </authorList>
    </citation>
    <scope>NUCLEOTIDE SEQUENCE [LARGE SCALE GENOMIC DNA]</scope>
    <source>
        <strain evidence="3">cv. AL8/78</strain>
    </source>
</reference>
<keyword evidence="3" id="KW-1185">Reference proteome</keyword>
<protein>
    <submittedName>
        <fullName evidence="2">Uncharacterized protein</fullName>
    </submittedName>
</protein>
<evidence type="ECO:0000313" key="3">
    <source>
        <dbReference type="Proteomes" id="UP000015105"/>
    </source>
</evidence>
<accession>A0A453L6L9</accession>
<sequence>GGVPSRQSGFPRCLVSLGCPSAAGADAIDPPSASPSFLDPNSDKARPAASKLKIIDRAADREREKERESLRLICALEPGVVAPYHGAAGTQSAHVCAARSASPANSRPQWTGNFIPG</sequence>
<dbReference type="AlphaFoldDB" id="A0A453L6L9"/>
<feature type="region of interest" description="Disordered" evidence="1">
    <location>
        <begin position="25"/>
        <end position="50"/>
    </location>
</feature>
<reference evidence="3" key="1">
    <citation type="journal article" date="2014" name="Science">
        <title>Ancient hybridizations among the ancestral genomes of bread wheat.</title>
        <authorList>
            <consortium name="International Wheat Genome Sequencing Consortium,"/>
            <person name="Marcussen T."/>
            <person name="Sandve S.R."/>
            <person name="Heier L."/>
            <person name="Spannagl M."/>
            <person name="Pfeifer M."/>
            <person name="Jakobsen K.S."/>
            <person name="Wulff B.B."/>
            <person name="Steuernagel B."/>
            <person name="Mayer K.F."/>
            <person name="Olsen O.A."/>
        </authorList>
    </citation>
    <scope>NUCLEOTIDE SEQUENCE [LARGE SCALE GENOMIC DNA]</scope>
    <source>
        <strain evidence="3">cv. AL8/78</strain>
    </source>
</reference>
<reference evidence="2" key="3">
    <citation type="journal article" date="2017" name="Nature">
        <title>Genome sequence of the progenitor of the wheat D genome Aegilops tauschii.</title>
        <authorList>
            <person name="Luo M.C."/>
            <person name="Gu Y.Q."/>
            <person name="Puiu D."/>
            <person name="Wang H."/>
            <person name="Twardziok S.O."/>
            <person name="Deal K.R."/>
            <person name="Huo N."/>
            <person name="Zhu T."/>
            <person name="Wang L."/>
            <person name="Wang Y."/>
            <person name="McGuire P.E."/>
            <person name="Liu S."/>
            <person name="Long H."/>
            <person name="Ramasamy R.K."/>
            <person name="Rodriguez J.C."/>
            <person name="Van S.L."/>
            <person name="Yuan L."/>
            <person name="Wang Z."/>
            <person name="Xia Z."/>
            <person name="Xiao L."/>
            <person name="Anderson O.D."/>
            <person name="Ouyang S."/>
            <person name="Liang Y."/>
            <person name="Zimin A.V."/>
            <person name="Pertea G."/>
            <person name="Qi P."/>
            <person name="Bennetzen J.L."/>
            <person name="Dai X."/>
            <person name="Dawson M.W."/>
            <person name="Muller H.G."/>
            <person name="Kugler K."/>
            <person name="Rivarola-Duarte L."/>
            <person name="Spannagl M."/>
            <person name="Mayer K.F.X."/>
            <person name="Lu F.H."/>
            <person name="Bevan M.W."/>
            <person name="Leroy P."/>
            <person name="Li P."/>
            <person name="You F.M."/>
            <person name="Sun Q."/>
            <person name="Liu Z."/>
            <person name="Lyons E."/>
            <person name="Wicker T."/>
            <person name="Salzberg S.L."/>
            <person name="Devos K.M."/>
            <person name="Dvorak J."/>
        </authorList>
    </citation>
    <scope>NUCLEOTIDE SEQUENCE [LARGE SCALE GENOMIC DNA]</scope>
    <source>
        <strain evidence="2">cv. AL8/78</strain>
    </source>
</reference>
<dbReference type="Proteomes" id="UP000015105">
    <property type="component" value="Chromosome 5D"/>
</dbReference>
<reference evidence="2" key="5">
    <citation type="journal article" date="2021" name="G3 (Bethesda)">
        <title>Aegilops tauschii genome assembly Aet v5.0 features greater sequence contiguity and improved annotation.</title>
        <authorList>
            <person name="Wang L."/>
            <person name="Zhu T."/>
            <person name="Rodriguez J.C."/>
            <person name="Deal K.R."/>
            <person name="Dubcovsky J."/>
            <person name="McGuire P.E."/>
            <person name="Lux T."/>
            <person name="Spannagl M."/>
            <person name="Mayer K.F.X."/>
            <person name="Baldrich P."/>
            <person name="Meyers B.C."/>
            <person name="Huo N."/>
            <person name="Gu Y.Q."/>
            <person name="Zhou H."/>
            <person name="Devos K.M."/>
            <person name="Bennetzen J.L."/>
            <person name="Unver T."/>
            <person name="Budak H."/>
            <person name="Gulick P.J."/>
            <person name="Galiba G."/>
            <person name="Kalapos B."/>
            <person name="Nelson D.R."/>
            <person name="Li P."/>
            <person name="You F.M."/>
            <person name="Luo M.C."/>
            <person name="Dvorak J."/>
        </authorList>
    </citation>
    <scope>NUCLEOTIDE SEQUENCE [LARGE SCALE GENOMIC DNA]</scope>
    <source>
        <strain evidence="2">cv. AL8/78</strain>
    </source>
</reference>
<evidence type="ECO:0000313" key="2">
    <source>
        <dbReference type="EnsemblPlants" id="AET5Gv20647500.1"/>
    </source>
</evidence>
<evidence type="ECO:0000256" key="1">
    <source>
        <dbReference type="SAM" id="MobiDB-lite"/>
    </source>
</evidence>
<dbReference type="EnsemblPlants" id="AET5Gv20647500.1">
    <property type="protein sequence ID" value="AET5Gv20647500.1"/>
    <property type="gene ID" value="AET5Gv20647500"/>
</dbReference>
<proteinExistence type="predicted"/>
<name>A0A453L6L9_AEGTS</name>